<sequence length="44" mass="5495">MTHLRAYLYFREIGFIHQIKRNFIPLQRALSVNTDIFLKYKKYF</sequence>
<protein>
    <submittedName>
        <fullName evidence="1">Uncharacterized protein</fullName>
    </submittedName>
</protein>
<dbReference type="PATRIC" id="fig|280505.15.peg.2771"/>
<reference evidence="1 2" key="1">
    <citation type="journal article" date="2015" name="PLoS Negl. Trop. Dis.">
        <title>Distribution of Plasmids in Distinct Leptospira Pathogenic Species.</title>
        <authorList>
            <person name="Wang Y."/>
            <person name="Zhuang X."/>
            <person name="Zhong Y."/>
            <person name="Zhang C."/>
            <person name="Zhang Y."/>
            <person name="Zeng L."/>
            <person name="Zhu Y."/>
            <person name="He P."/>
            <person name="Dong K."/>
            <person name="Pal U."/>
            <person name="Guo X."/>
            <person name="Qin J."/>
        </authorList>
    </citation>
    <scope>NUCLEOTIDE SEQUENCE [LARGE SCALE GENOMIC DNA]</scope>
    <source>
        <strain evidence="1 2">56604</strain>
    </source>
</reference>
<accession>A0A0S2ITS7</accession>
<dbReference type="AlphaFoldDB" id="A0A0S2ITS7"/>
<gene>
    <name evidence="1" type="ORF">LBBP_02840</name>
</gene>
<organism evidence="1">
    <name type="scientific">Leptospira borgpetersenii serovar Ballum</name>
    <dbReference type="NCBI Taxonomy" id="280505"/>
    <lineage>
        <taxon>Bacteria</taxon>
        <taxon>Pseudomonadati</taxon>
        <taxon>Spirochaetota</taxon>
        <taxon>Spirochaetia</taxon>
        <taxon>Leptospirales</taxon>
        <taxon>Leptospiraceae</taxon>
        <taxon>Leptospira</taxon>
    </lineage>
</organism>
<evidence type="ECO:0000313" key="2">
    <source>
        <dbReference type="Proteomes" id="UP000058857"/>
    </source>
</evidence>
<dbReference type="EMBL" id="CP012029">
    <property type="protein sequence ID" value="ALO27056.1"/>
    <property type="molecule type" value="Genomic_DNA"/>
</dbReference>
<dbReference type="Proteomes" id="UP000058857">
    <property type="component" value="Chromosome 1"/>
</dbReference>
<evidence type="ECO:0000313" key="1">
    <source>
        <dbReference type="EMBL" id="ALO27056.1"/>
    </source>
</evidence>
<name>A0A0S2ITS7_LEPBO</name>
<proteinExistence type="predicted"/>